<dbReference type="SMART" id="SM00368">
    <property type="entry name" value="LRR_RI"/>
    <property type="match status" value="6"/>
</dbReference>
<accession>A0A8J4V199</accession>
<sequence>MADEITQNDRKNISHILTQKNQESVLMSIAEKISKKKTKKPSKRIILVTKNRVLFFKPGVSKIKKETHLLDINEIRSTTSSEVIFITKSFSYGLITNKADEIINQIQTIFGQTFLGYPQDYYKFDVKPPSRVKDNVPKDLPCGGFVETYTSLCDYYSIPIRDDICWDMANIVSSKNIKTFNIGEIEQPISPGDIKALLSALKYNTYFKSLVFNGHPFGKDQFIILAELLKTNSTIEDLSLNNTGLKSDTLPIISTTLAANKNLALTSIDLSNNPFEDKGMVPFSAYVAASPRGIASLDVSNTGTGKVGIAALTNALKKNIKMTSTLQYLNLSNNKMEADGSAGLANFLANPNALRTLNISNTFPILDTIVGALVRGCLELRSLDLSDIRLTKKETAHLVRFIGASSTLKFLNLNNTKVPVENLKEIVVAIYSNIYLQDVNLDLKNNDLSIAGARMLSSVADKLNNVTILDLSENDFGDEGVSVICEGFTSNTCVKRLLLNGNFKTSKTKSRSASIESVITLLESECPIETLHITAGNSKSPLKNDILPLIYSLATNSSLLELDITGHQMGVKGAIALGKALQTNKTLHTLIWDENLTTLAGFSGFLVGLERNLTLKNMQTPLTDIIAAHRENPTKLQSVLKDIDNCINRNQSPSRAFEGTGGVGATNLSFLASGQQQSIEKLLNKIKSIGRKATDPDQLLVIGDAENTEKVIGGLHLIREAVHSQLEMELNAKLKDFVKVANDIIDAKKNEMTQQILESMSSTFKSMDPQTYKRLATGIQFGSKDVDEIQIHSTLVKGAGAELSSRANECFISALDIASDYTYEKISLGLEIVFKDLLEESLAENSNDSSPAPSKFVPSEKPTEKPPKESFLSPTKEQQPPVAATSPVSAPPTSAPPLAPRTGAAAPPQSPEVIPQPVFKPSGLKLAGANSAVAAAIARNIGGGAPPIRKPAAPMSEGSVPPSSTTPTPAPSGFKPKPVAPPRSAGTAPSSAAAPSKPIVAKKPSPPSANASGDISTAPDSNTEELVHVTKDRPQVAHKRKPPTRRPRPPTEH</sequence>
<dbReference type="Pfam" id="PF13516">
    <property type="entry name" value="LRR_6"/>
    <property type="match status" value="4"/>
</dbReference>
<dbReference type="InterPro" id="IPR051279">
    <property type="entry name" value="PP1-Reg/Actin-Interact_Protein"/>
</dbReference>
<name>A0A8J4V199_9MYCE</name>
<dbReference type="Proteomes" id="UP000695562">
    <property type="component" value="Unassembled WGS sequence"/>
</dbReference>
<dbReference type="GO" id="GO:0005886">
    <property type="term" value="C:plasma membrane"/>
    <property type="evidence" value="ECO:0007669"/>
    <property type="project" value="TreeGrafter"/>
</dbReference>
<dbReference type="InterPro" id="IPR001611">
    <property type="entry name" value="Leu-rich_rpt"/>
</dbReference>
<evidence type="ECO:0008006" key="4">
    <source>
        <dbReference type="Google" id="ProtNLM"/>
    </source>
</evidence>
<evidence type="ECO:0000313" key="3">
    <source>
        <dbReference type="Proteomes" id="UP000695562"/>
    </source>
</evidence>
<evidence type="ECO:0000313" key="2">
    <source>
        <dbReference type="EMBL" id="KAF2075298.1"/>
    </source>
</evidence>
<reference evidence="2" key="1">
    <citation type="submission" date="2020-01" db="EMBL/GenBank/DDBJ databases">
        <title>Development of genomics and gene disruption for Polysphondylium violaceum indicates a role for the polyketide synthase stlB in stalk morphogenesis.</title>
        <authorList>
            <person name="Narita B."/>
            <person name="Kawabe Y."/>
            <person name="Kin K."/>
            <person name="Saito T."/>
            <person name="Gibbs R."/>
            <person name="Kuspa A."/>
            <person name="Muzny D."/>
            <person name="Queller D."/>
            <person name="Richards S."/>
            <person name="Strassman J."/>
            <person name="Sucgang R."/>
            <person name="Worley K."/>
            <person name="Schaap P."/>
        </authorList>
    </citation>
    <scope>NUCLEOTIDE SEQUENCE</scope>
    <source>
        <strain evidence="2">QSvi11</strain>
    </source>
</reference>
<feature type="compositionally biased region" description="Pro residues" evidence="1">
    <location>
        <begin position="889"/>
        <end position="899"/>
    </location>
</feature>
<organism evidence="2 3">
    <name type="scientific">Polysphondylium violaceum</name>
    <dbReference type="NCBI Taxonomy" id="133409"/>
    <lineage>
        <taxon>Eukaryota</taxon>
        <taxon>Amoebozoa</taxon>
        <taxon>Evosea</taxon>
        <taxon>Eumycetozoa</taxon>
        <taxon>Dictyostelia</taxon>
        <taxon>Dictyosteliales</taxon>
        <taxon>Dictyosteliaceae</taxon>
        <taxon>Polysphondylium</taxon>
    </lineage>
</organism>
<keyword evidence="3" id="KW-1185">Reference proteome</keyword>
<dbReference type="GO" id="GO:0034315">
    <property type="term" value="P:regulation of Arp2/3 complex-mediated actin nucleation"/>
    <property type="evidence" value="ECO:0007669"/>
    <property type="project" value="TreeGrafter"/>
</dbReference>
<feature type="compositionally biased region" description="Basic residues" evidence="1">
    <location>
        <begin position="1036"/>
        <end position="1053"/>
    </location>
</feature>
<feature type="compositionally biased region" description="Polar residues" evidence="1">
    <location>
        <begin position="843"/>
        <end position="852"/>
    </location>
</feature>
<proteinExistence type="predicted"/>
<dbReference type="PANTHER" id="PTHR24112:SF65">
    <property type="entry name" value="PROTEIN CARMIL"/>
    <property type="match status" value="1"/>
</dbReference>
<dbReference type="InterPro" id="IPR032675">
    <property type="entry name" value="LRR_dom_sf"/>
</dbReference>
<dbReference type="SUPFAM" id="SSF52047">
    <property type="entry name" value="RNI-like"/>
    <property type="match status" value="2"/>
</dbReference>
<dbReference type="Gene3D" id="3.80.10.10">
    <property type="entry name" value="Ribonuclease Inhibitor"/>
    <property type="match status" value="1"/>
</dbReference>
<feature type="compositionally biased region" description="Low complexity" evidence="1">
    <location>
        <begin position="982"/>
        <end position="1003"/>
    </location>
</feature>
<feature type="compositionally biased region" description="Basic and acidic residues" evidence="1">
    <location>
        <begin position="1025"/>
        <end position="1035"/>
    </location>
</feature>
<protein>
    <recommendedName>
        <fullName evidence="4">Leucine-rich repeat-containing protein</fullName>
    </recommendedName>
</protein>
<dbReference type="GO" id="GO:0030027">
    <property type="term" value="C:lamellipodium"/>
    <property type="evidence" value="ECO:0007669"/>
    <property type="project" value="TreeGrafter"/>
</dbReference>
<gene>
    <name evidence="2" type="ORF">CYY_003375</name>
</gene>
<dbReference type="EMBL" id="AJWJ01000105">
    <property type="protein sequence ID" value="KAF2075298.1"/>
    <property type="molecule type" value="Genomic_DNA"/>
</dbReference>
<dbReference type="GO" id="GO:0016477">
    <property type="term" value="P:cell migration"/>
    <property type="evidence" value="ECO:0007669"/>
    <property type="project" value="TreeGrafter"/>
</dbReference>
<dbReference type="AlphaFoldDB" id="A0A8J4V199"/>
<dbReference type="OrthoDB" id="18598at2759"/>
<feature type="region of interest" description="Disordered" evidence="1">
    <location>
        <begin position="843"/>
        <end position="923"/>
    </location>
</feature>
<evidence type="ECO:0000256" key="1">
    <source>
        <dbReference type="SAM" id="MobiDB-lite"/>
    </source>
</evidence>
<comment type="caution">
    <text evidence="2">The sequence shown here is derived from an EMBL/GenBank/DDBJ whole genome shotgun (WGS) entry which is preliminary data.</text>
</comment>
<dbReference type="PANTHER" id="PTHR24112">
    <property type="entry name" value="LEUCINE-RICH REPEAT, ISOFORM F-RELATED"/>
    <property type="match status" value="1"/>
</dbReference>
<feature type="compositionally biased region" description="Polar residues" evidence="1">
    <location>
        <begin position="1010"/>
        <end position="1021"/>
    </location>
</feature>
<feature type="region of interest" description="Disordered" evidence="1">
    <location>
        <begin position="941"/>
        <end position="1053"/>
    </location>
</feature>